<feature type="domain" description="Cytochrome b561 bacterial/Ni-hydrogenase" evidence="7">
    <location>
        <begin position="12"/>
        <end position="171"/>
    </location>
</feature>
<dbReference type="InterPro" id="IPR051542">
    <property type="entry name" value="Hydrogenase_cytochrome"/>
</dbReference>
<dbReference type="AlphaFoldDB" id="A0A3S0HMR8"/>
<dbReference type="SUPFAM" id="SSF81342">
    <property type="entry name" value="Transmembrane di-heme cytochromes"/>
    <property type="match status" value="1"/>
</dbReference>
<protein>
    <submittedName>
        <fullName evidence="8">Cytochrome B</fullName>
    </submittedName>
</protein>
<dbReference type="PANTHER" id="PTHR30485">
    <property type="entry name" value="NI/FE-HYDROGENASE 1 B-TYPE CYTOCHROME SUBUNIT"/>
    <property type="match status" value="1"/>
</dbReference>
<dbReference type="InterPro" id="IPR016174">
    <property type="entry name" value="Di-haem_cyt_TM"/>
</dbReference>
<feature type="transmembrane region" description="Helical" evidence="6">
    <location>
        <begin position="97"/>
        <end position="117"/>
    </location>
</feature>
<proteinExistence type="predicted"/>
<dbReference type="Gene3D" id="1.20.950.20">
    <property type="entry name" value="Transmembrane di-heme cytochromes, Chain C"/>
    <property type="match status" value="1"/>
</dbReference>
<keyword evidence="5 6" id="KW-0472">Membrane</keyword>
<gene>
    <name evidence="8" type="ORF">EKG36_18220</name>
</gene>
<dbReference type="GO" id="GO:0022904">
    <property type="term" value="P:respiratory electron transport chain"/>
    <property type="evidence" value="ECO:0007669"/>
    <property type="project" value="InterPro"/>
</dbReference>
<keyword evidence="2" id="KW-1003">Cell membrane</keyword>
<accession>A0A3S0HMR8</accession>
<comment type="subcellular location">
    <subcellularLocation>
        <location evidence="1">Cell membrane</location>
        <topology evidence="1">Multi-pass membrane protein</topology>
    </subcellularLocation>
</comment>
<sequence>MKESFRRSRVRVWDPLVRLVHWLLVAGFAANFALTDEGEGWHQWIGYAIVVLIGVRILWGFIGPWPARWRSFWPTPRRLWRAFAGGPQAPRITHTPLGALMMLTLLSLLLGLGVTGYLMEETLRFWGVAWVEELHEAMANAIALLVPLHVLGALLESRQCRDDLIAGMVHGYRRLPDDRSPR</sequence>
<evidence type="ECO:0000313" key="8">
    <source>
        <dbReference type="EMBL" id="RTQ99180.1"/>
    </source>
</evidence>
<comment type="caution">
    <text evidence="8">The sequence shown here is derived from an EMBL/GenBank/DDBJ whole genome shotgun (WGS) entry which is preliminary data.</text>
</comment>
<dbReference type="PANTHER" id="PTHR30485:SF2">
    <property type="entry name" value="BLL0597 PROTEIN"/>
    <property type="match status" value="1"/>
</dbReference>
<organism evidence="8 9">
    <name type="scientific">Halomonas nitroreducens</name>
    <dbReference type="NCBI Taxonomy" id="447425"/>
    <lineage>
        <taxon>Bacteria</taxon>
        <taxon>Pseudomonadati</taxon>
        <taxon>Pseudomonadota</taxon>
        <taxon>Gammaproteobacteria</taxon>
        <taxon>Oceanospirillales</taxon>
        <taxon>Halomonadaceae</taxon>
        <taxon>Halomonas</taxon>
    </lineage>
</organism>
<reference evidence="8 9" key="1">
    <citation type="submission" date="2018-12" db="EMBL/GenBank/DDBJ databases">
        <authorList>
            <person name="Yu L."/>
        </authorList>
    </citation>
    <scope>NUCLEOTIDE SEQUENCE [LARGE SCALE GENOMIC DNA]</scope>
    <source>
        <strain evidence="8 9">11S</strain>
    </source>
</reference>
<dbReference type="Pfam" id="PF01292">
    <property type="entry name" value="Ni_hydr_CYTB"/>
    <property type="match status" value="1"/>
</dbReference>
<dbReference type="InterPro" id="IPR011577">
    <property type="entry name" value="Cyt_b561_bac/Ni-Hgenase"/>
</dbReference>
<name>A0A3S0HMR8_9GAMM</name>
<evidence type="ECO:0000259" key="7">
    <source>
        <dbReference type="Pfam" id="PF01292"/>
    </source>
</evidence>
<evidence type="ECO:0000256" key="3">
    <source>
        <dbReference type="ARBA" id="ARBA00022692"/>
    </source>
</evidence>
<dbReference type="OrthoDB" id="196472at2"/>
<evidence type="ECO:0000256" key="4">
    <source>
        <dbReference type="ARBA" id="ARBA00022989"/>
    </source>
</evidence>
<feature type="transmembrane region" description="Helical" evidence="6">
    <location>
        <begin position="137"/>
        <end position="155"/>
    </location>
</feature>
<keyword evidence="3 6" id="KW-0812">Transmembrane</keyword>
<evidence type="ECO:0000256" key="6">
    <source>
        <dbReference type="SAM" id="Phobius"/>
    </source>
</evidence>
<evidence type="ECO:0000313" key="9">
    <source>
        <dbReference type="Proteomes" id="UP000267400"/>
    </source>
</evidence>
<keyword evidence="9" id="KW-1185">Reference proteome</keyword>
<dbReference type="GO" id="GO:0009055">
    <property type="term" value="F:electron transfer activity"/>
    <property type="evidence" value="ECO:0007669"/>
    <property type="project" value="InterPro"/>
</dbReference>
<feature type="transmembrane region" description="Helical" evidence="6">
    <location>
        <begin position="44"/>
        <end position="62"/>
    </location>
</feature>
<dbReference type="RefSeq" id="WP_126486642.1">
    <property type="nucleotide sequence ID" value="NZ_RXNS01000021.1"/>
</dbReference>
<dbReference type="Proteomes" id="UP000267400">
    <property type="component" value="Unassembled WGS sequence"/>
</dbReference>
<feature type="transmembrane region" description="Helical" evidence="6">
    <location>
        <begin position="12"/>
        <end position="32"/>
    </location>
</feature>
<evidence type="ECO:0000256" key="2">
    <source>
        <dbReference type="ARBA" id="ARBA00022475"/>
    </source>
</evidence>
<dbReference type="GO" id="GO:0020037">
    <property type="term" value="F:heme binding"/>
    <property type="evidence" value="ECO:0007669"/>
    <property type="project" value="TreeGrafter"/>
</dbReference>
<dbReference type="EMBL" id="RXNS01000021">
    <property type="protein sequence ID" value="RTQ99180.1"/>
    <property type="molecule type" value="Genomic_DNA"/>
</dbReference>
<evidence type="ECO:0000256" key="1">
    <source>
        <dbReference type="ARBA" id="ARBA00004651"/>
    </source>
</evidence>
<keyword evidence="4 6" id="KW-1133">Transmembrane helix</keyword>
<dbReference type="GO" id="GO:0005886">
    <property type="term" value="C:plasma membrane"/>
    <property type="evidence" value="ECO:0007669"/>
    <property type="project" value="UniProtKB-SubCell"/>
</dbReference>
<evidence type="ECO:0000256" key="5">
    <source>
        <dbReference type="ARBA" id="ARBA00023136"/>
    </source>
</evidence>